<dbReference type="RefSeq" id="NP_001417193.1">
    <property type="nucleotide sequence ID" value="NM_001430264.1"/>
</dbReference>
<evidence type="ECO:0000256" key="9">
    <source>
        <dbReference type="ARBA" id="ARBA00023170"/>
    </source>
</evidence>
<dbReference type="InterPro" id="IPR013106">
    <property type="entry name" value="Ig_V-set"/>
</dbReference>
<evidence type="ECO:0000256" key="6">
    <source>
        <dbReference type="ARBA" id="ARBA00022989"/>
    </source>
</evidence>
<dbReference type="AlphaFoldDB" id="A6HJG1"/>
<comment type="subcellular location">
    <subcellularLocation>
        <location evidence="1">Cell membrane</location>
        <topology evidence="1">Single-pass type I membrane protein</topology>
    </subcellularLocation>
</comment>
<evidence type="ECO:0000256" key="14">
    <source>
        <dbReference type="SAM" id="SignalP"/>
    </source>
</evidence>
<dbReference type="AGR" id="RGD:1584376"/>
<dbReference type="PANTHER" id="PTHR11860:SF62">
    <property type="entry name" value="CMRF35-LIKE MOLECULE 9"/>
    <property type="match status" value="1"/>
</dbReference>
<keyword evidence="8" id="KW-1015">Disulfide bond</keyword>
<evidence type="ECO:0000256" key="3">
    <source>
        <dbReference type="ARBA" id="ARBA00022692"/>
    </source>
</evidence>
<dbReference type="OrthoDB" id="8920197at2759"/>
<evidence type="ECO:0000256" key="8">
    <source>
        <dbReference type="ARBA" id="ARBA00023157"/>
    </source>
</evidence>
<dbReference type="Pfam" id="PF07686">
    <property type="entry name" value="V-set"/>
    <property type="match status" value="1"/>
</dbReference>
<feature type="compositionally biased region" description="Acidic residues" evidence="12">
    <location>
        <begin position="247"/>
        <end position="257"/>
    </location>
</feature>
<evidence type="ECO:0000256" key="5">
    <source>
        <dbReference type="ARBA" id="ARBA00022859"/>
    </source>
</evidence>
<evidence type="ECO:0000256" key="11">
    <source>
        <dbReference type="ARBA" id="ARBA00043958"/>
    </source>
</evidence>
<protein>
    <submittedName>
        <fullName evidence="16">RCG33868</fullName>
    </submittedName>
</protein>
<organism evidence="16 17">
    <name type="scientific">Rattus norvegicus</name>
    <name type="common">Rat</name>
    <dbReference type="NCBI Taxonomy" id="10116"/>
    <lineage>
        <taxon>Eukaryota</taxon>
        <taxon>Metazoa</taxon>
        <taxon>Chordata</taxon>
        <taxon>Craniata</taxon>
        <taxon>Vertebrata</taxon>
        <taxon>Euteleostomi</taxon>
        <taxon>Mammalia</taxon>
        <taxon>Eutheria</taxon>
        <taxon>Euarchontoglires</taxon>
        <taxon>Glires</taxon>
        <taxon>Rodentia</taxon>
        <taxon>Myomorpha</taxon>
        <taxon>Muroidea</taxon>
        <taxon>Muridae</taxon>
        <taxon>Murinae</taxon>
        <taxon>Rattus</taxon>
    </lineage>
</organism>
<keyword evidence="6 13" id="KW-1133">Transmembrane helix</keyword>
<evidence type="ECO:0000313" key="18">
    <source>
        <dbReference type="RGD" id="1584376"/>
    </source>
</evidence>
<evidence type="ECO:0000259" key="15">
    <source>
        <dbReference type="PROSITE" id="PS50835"/>
    </source>
</evidence>
<feature type="chain" id="PRO_5039906552" evidence="14">
    <location>
        <begin position="19"/>
        <end position="282"/>
    </location>
</feature>
<dbReference type="SMART" id="SM00409">
    <property type="entry name" value="IG"/>
    <property type="match status" value="1"/>
</dbReference>
<dbReference type="RGD" id="1584376">
    <property type="gene designation" value="Cd300lg"/>
</dbReference>
<evidence type="ECO:0000313" key="16">
    <source>
        <dbReference type="EMBL" id="EDM06166.1"/>
    </source>
</evidence>
<dbReference type="EMBL" id="CH473948">
    <property type="protein sequence ID" value="EDM06166.1"/>
    <property type="molecule type" value="Genomic_DNA"/>
</dbReference>
<feature type="transmembrane region" description="Helical" evidence="13">
    <location>
        <begin position="161"/>
        <end position="181"/>
    </location>
</feature>
<feature type="region of interest" description="Disordered" evidence="12">
    <location>
        <begin position="232"/>
        <end position="257"/>
    </location>
</feature>
<proteinExistence type="inferred from homology"/>
<keyword evidence="4 14" id="KW-0732">Signal</keyword>
<dbReference type="Proteomes" id="UP000234681">
    <property type="component" value="Chromosome 10"/>
</dbReference>
<keyword evidence="5" id="KW-0391">Immunity</keyword>
<dbReference type="InterPro" id="IPR003599">
    <property type="entry name" value="Ig_sub"/>
</dbReference>
<feature type="domain" description="Ig-like" evidence="15">
    <location>
        <begin position="14"/>
        <end position="120"/>
    </location>
</feature>
<keyword evidence="3 13" id="KW-0812">Transmembrane</keyword>
<evidence type="ECO:0000256" key="4">
    <source>
        <dbReference type="ARBA" id="ARBA00022729"/>
    </source>
</evidence>
<evidence type="ECO:0000256" key="10">
    <source>
        <dbReference type="ARBA" id="ARBA00023319"/>
    </source>
</evidence>
<dbReference type="CTD" id="146894"/>
<evidence type="ECO:0000256" key="1">
    <source>
        <dbReference type="ARBA" id="ARBA00004251"/>
    </source>
</evidence>
<gene>
    <name evidence="18" type="primary">Cd300lg</name>
    <name evidence="16" type="ORF">rCG_33868</name>
</gene>
<evidence type="ECO:0000256" key="7">
    <source>
        <dbReference type="ARBA" id="ARBA00023136"/>
    </source>
</evidence>
<dbReference type="GO" id="GO:0002376">
    <property type="term" value="P:immune system process"/>
    <property type="evidence" value="ECO:0007669"/>
    <property type="project" value="UniProtKB-KW"/>
</dbReference>
<dbReference type="InterPro" id="IPR036179">
    <property type="entry name" value="Ig-like_dom_sf"/>
</dbReference>
<dbReference type="FunFam" id="2.60.40.10:FF:000370">
    <property type="entry name" value="CMRF35-like molecule 1"/>
    <property type="match status" value="1"/>
</dbReference>
<dbReference type="Gene3D" id="2.60.40.10">
    <property type="entry name" value="Immunoglobulins"/>
    <property type="match status" value="1"/>
</dbReference>
<keyword evidence="2" id="KW-1003">Cell membrane</keyword>
<evidence type="ECO:0000256" key="13">
    <source>
        <dbReference type="SAM" id="Phobius"/>
    </source>
</evidence>
<dbReference type="PROSITE" id="PS50835">
    <property type="entry name" value="IG_LIKE"/>
    <property type="match status" value="1"/>
</dbReference>
<accession>A6HJG1</accession>
<dbReference type="InterPro" id="IPR013783">
    <property type="entry name" value="Ig-like_fold"/>
</dbReference>
<name>A6HJG1_RAT</name>
<dbReference type="InterPro" id="IPR007110">
    <property type="entry name" value="Ig-like_dom"/>
</dbReference>
<dbReference type="GeneID" id="684984"/>
<dbReference type="SUPFAM" id="SSF48726">
    <property type="entry name" value="Immunoglobulin"/>
    <property type="match status" value="1"/>
</dbReference>
<sequence>MRPLVLLWGCLVLPGYEALTGPKEISGFEGDTVSLRCTYKKEMKVHRKYWCRQGGILLSRCGDTVYTNQDQEVTRGKMSIRDSLQDLWVTVTMRDLTLKDSGKYWCGIDRLGRDESFEVKLIVFPGSSRPVIWPPLTTPKDSRAVTSSVSKSSVSIPMVRIMAPVLVLLSLLLAAGLIAIGSHMLRRQRKKSWLATETQKNEKVYLETSLPGNGWTSEDSMIDLAVPPECLRNPNPSAEKHNLSQSAEEEAAPSLDAEEDVVVAPPLHMSAEELAFSEFISV</sequence>
<evidence type="ECO:0000313" key="17">
    <source>
        <dbReference type="Proteomes" id="UP000234681"/>
    </source>
</evidence>
<dbReference type="InterPro" id="IPR050671">
    <property type="entry name" value="CD300_family_receptors"/>
</dbReference>
<keyword evidence="10" id="KW-0393">Immunoglobulin domain</keyword>
<comment type="similarity">
    <text evidence="11">Belongs to the CD300 family.</text>
</comment>
<evidence type="ECO:0000256" key="12">
    <source>
        <dbReference type="SAM" id="MobiDB-lite"/>
    </source>
</evidence>
<reference evidence="16 17" key="1">
    <citation type="submission" date="2005-07" db="EMBL/GenBank/DDBJ databases">
        <authorList>
            <person name="Mural R.J."/>
            <person name="Li P.W."/>
            <person name="Adams M.D."/>
            <person name="Amanatides P.G."/>
            <person name="Baden-Tillson H."/>
            <person name="Barnstead M."/>
            <person name="Chin S.H."/>
            <person name="Dew I."/>
            <person name="Evans C.A."/>
            <person name="Ferriera S."/>
            <person name="Flanigan M."/>
            <person name="Fosler C."/>
            <person name="Glodek A."/>
            <person name="Gu Z."/>
            <person name="Holt R.A."/>
            <person name="Jennings D."/>
            <person name="Kraft C.L."/>
            <person name="Lu F."/>
            <person name="Nguyen T."/>
            <person name="Nusskern D.R."/>
            <person name="Pfannkoch C.M."/>
            <person name="Sitter C."/>
            <person name="Sutton G.G."/>
            <person name="Venter J.C."/>
            <person name="Wang Z."/>
            <person name="Woodage T."/>
            <person name="Zheng X.H."/>
            <person name="Zhong F."/>
        </authorList>
    </citation>
    <scope>NUCLEOTIDE SEQUENCE [LARGE SCALE GENOMIC DNA]</scope>
    <source>
        <strain>BN</strain>
        <strain evidence="17">Sprague-Dawley</strain>
    </source>
</reference>
<feature type="signal peptide" evidence="14">
    <location>
        <begin position="1"/>
        <end position="18"/>
    </location>
</feature>
<keyword evidence="9" id="KW-0675">Receptor</keyword>
<dbReference type="PANTHER" id="PTHR11860">
    <property type="entry name" value="POLYMERIC-IMMUNOGLOBULIN RECEPTOR"/>
    <property type="match status" value="1"/>
</dbReference>
<keyword evidence="7 13" id="KW-0472">Membrane</keyword>
<dbReference type="CDD" id="cd05716">
    <property type="entry name" value="IgV_pIgR_like"/>
    <property type="match status" value="1"/>
</dbReference>
<dbReference type="GO" id="GO:0005886">
    <property type="term" value="C:plasma membrane"/>
    <property type="evidence" value="ECO:0007669"/>
    <property type="project" value="UniProtKB-SubCell"/>
</dbReference>
<evidence type="ECO:0000256" key="2">
    <source>
        <dbReference type="ARBA" id="ARBA00022475"/>
    </source>
</evidence>